<feature type="region of interest" description="Disordered" evidence="1">
    <location>
        <begin position="83"/>
        <end position="141"/>
    </location>
</feature>
<gene>
    <name evidence="2" type="ORF">RDWZM_005322</name>
</gene>
<sequence>MVRWPTHIDHYLCRQLHGSSFGTRSHAVTNLNGDLCRTYCRIIDRINGKITYTENLTPNFVRCGNKQARCVDGVCVGLNFPSGNQVQPPPTLPPPLPESEDDVLDDGSVSNVQPTAELVTDTSTTLEPSNINNNPESIFSI</sequence>
<name>A0A9Q0M5E5_BLOTA</name>
<reference evidence="2" key="1">
    <citation type="submission" date="2022-12" db="EMBL/GenBank/DDBJ databases">
        <title>Genome assemblies of Blomia tropicalis.</title>
        <authorList>
            <person name="Cui Y."/>
        </authorList>
    </citation>
    <scope>NUCLEOTIDE SEQUENCE</scope>
    <source>
        <tissue evidence="2">Adult mites</tissue>
    </source>
</reference>
<keyword evidence="3" id="KW-1185">Reference proteome</keyword>
<dbReference type="OrthoDB" id="6506739at2759"/>
<comment type="caution">
    <text evidence="2">The sequence shown here is derived from an EMBL/GenBank/DDBJ whole genome shotgun (WGS) entry which is preliminary data.</text>
</comment>
<evidence type="ECO:0000256" key="1">
    <source>
        <dbReference type="SAM" id="MobiDB-lite"/>
    </source>
</evidence>
<feature type="compositionally biased region" description="Polar residues" evidence="1">
    <location>
        <begin position="108"/>
        <end position="141"/>
    </location>
</feature>
<dbReference type="AlphaFoldDB" id="A0A9Q0M5E5"/>
<evidence type="ECO:0000313" key="3">
    <source>
        <dbReference type="Proteomes" id="UP001142055"/>
    </source>
</evidence>
<proteinExistence type="predicted"/>
<organism evidence="2 3">
    <name type="scientific">Blomia tropicalis</name>
    <name type="common">Mite</name>
    <dbReference type="NCBI Taxonomy" id="40697"/>
    <lineage>
        <taxon>Eukaryota</taxon>
        <taxon>Metazoa</taxon>
        <taxon>Ecdysozoa</taxon>
        <taxon>Arthropoda</taxon>
        <taxon>Chelicerata</taxon>
        <taxon>Arachnida</taxon>
        <taxon>Acari</taxon>
        <taxon>Acariformes</taxon>
        <taxon>Sarcoptiformes</taxon>
        <taxon>Astigmata</taxon>
        <taxon>Glycyphagoidea</taxon>
        <taxon>Echimyopodidae</taxon>
        <taxon>Blomia</taxon>
    </lineage>
</organism>
<dbReference type="Proteomes" id="UP001142055">
    <property type="component" value="Chromosome 2"/>
</dbReference>
<protein>
    <submittedName>
        <fullName evidence="2">Uncharacterized protein</fullName>
    </submittedName>
</protein>
<dbReference type="EMBL" id="JAPWDV010000002">
    <property type="protein sequence ID" value="KAJ6219510.1"/>
    <property type="molecule type" value="Genomic_DNA"/>
</dbReference>
<evidence type="ECO:0000313" key="2">
    <source>
        <dbReference type="EMBL" id="KAJ6219510.1"/>
    </source>
</evidence>
<accession>A0A9Q0M5E5</accession>
<feature type="compositionally biased region" description="Pro residues" evidence="1">
    <location>
        <begin position="87"/>
        <end position="97"/>
    </location>
</feature>